<keyword evidence="2" id="KW-1185">Reference proteome</keyword>
<reference evidence="1" key="2">
    <citation type="submission" date="2018-10" db="UniProtKB">
        <authorList>
            <consortium name="EnsemblPlants"/>
        </authorList>
    </citation>
    <scope>IDENTIFICATION</scope>
</reference>
<dbReference type="OMA" id="HPRTHHD"/>
<evidence type="ECO:0000313" key="1">
    <source>
        <dbReference type="EnsemblPlants" id="TraesCS5D02G213900.1"/>
    </source>
</evidence>
<sequence>MSYSDDESLPGECDWCHDDRGQCDRPHLDEDRRFSIKLEETFDVETLIPCHARHYVLERMGFEDHESMETKKIHLRTHHDIDFEVKLYNSESVTHFGCKNWEAFCKMYGFDEGMLVTMDLGDPDIEQDNMDIWVLVDTPPILPLSYFDCSNNVRNMVDRTYYTDGSELTYKEKTHLVGFCTDIENYNIYNQTPHHYGPPYVPLVHVLNYGNYYGDTLRIPEDCVPHLMYQNGRLDVLNIQPSHPTNLNCPYRISKRSGDMQIKEWKKCMDSRKELLGSQRKRGAIIGDMMISILHNGESGSILFYATLP</sequence>
<dbReference type="Proteomes" id="UP000019116">
    <property type="component" value="Chromosome 5D"/>
</dbReference>
<reference evidence="1" key="1">
    <citation type="submission" date="2018-08" db="EMBL/GenBank/DDBJ databases">
        <authorList>
            <person name="Rossello M."/>
        </authorList>
    </citation>
    <scope>NUCLEOTIDE SEQUENCE [LARGE SCALE GENOMIC DNA]</scope>
    <source>
        <strain evidence="1">cv. Chinese Spring</strain>
    </source>
</reference>
<name>A0A3B6MRP7_WHEAT</name>
<accession>A0A3B6MRP7</accession>
<organism evidence="1">
    <name type="scientific">Triticum aestivum</name>
    <name type="common">Wheat</name>
    <dbReference type="NCBI Taxonomy" id="4565"/>
    <lineage>
        <taxon>Eukaryota</taxon>
        <taxon>Viridiplantae</taxon>
        <taxon>Streptophyta</taxon>
        <taxon>Embryophyta</taxon>
        <taxon>Tracheophyta</taxon>
        <taxon>Spermatophyta</taxon>
        <taxon>Magnoliopsida</taxon>
        <taxon>Liliopsida</taxon>
        <taxon>Poales</taxon>
        <taxon>Poaceae</taxon>
        <taxon>BOP clade</taxon>
        <taxon>Pooideae</taxon>
        <taxon>Triticodae</taxon>
        <taxon>Triticeae</taxon>
        <taxon>Triticinae</taxon>
        <taxon>Triticum</taxon>
    </lineage>
</organism>
<dbReference type="Gramene" id="TraesCS5D02G213900.1">
    <property type="protein sequence ID" value="TraesCS5D02G213900.1"/>
    <property type="gene ID" value="TraesCS5D02G213900"/>
</dbReference>
<evidence type="ECO:0000313" key="2">
    <source>
        <dbReference type="Proteomes" id="UP000019116"/>
    </source>
</evidence>
<proteinExistence type="predicted"/>
<protein>
    <submittedName>
        <fullName evidence="1">Uncharacterized protein</fullName>
    </submittedName>
</protein>
<dbReference type="EnsemblPlants" id="TraesCS5D02G213900.1">
    <property type="protein sequence ID" value="TraesCS5D02G213900.1"/>
    <property type="gene ID" value="TraesCS5D02G213900"/>
</dbReference>
<dbReference type="Gramene" id="TraesCS5D03G0501700.1">
    <property type="protein sequence ID" value="TraesCS5D03G0501700.1.CDS"/>
    <property type="gene ID" value="TraesCS5D03G0501700"/>
</dbReference>
<dbReference type="AlphaFoldDB" id="A0A3B6MRP7"/>